<dbReference type="GO" id="GO:0034353">
    <property type="term" value="F:mRNA 5'-diphosphatase activity"/>
    <property type="evidence" value="ECO:0007669"/>
    <property type="project" value="TreeGrafter"/>
</dbReference>
<evidence type="ECO:0000256" key="2">
    <source>
        <dbReference type="SAM" id="MobiDB-lite"/>
    </source>
</evidence>
<evidence type="ECO:0000313" key="6">
    <source>
        <dbReference type="Proteomes" id="UP000663891"/>
    </source>
</evidence>
<dbReference type="GO" id="GO:0005634">
    <property type="term" value="C:nucleus"/>
    <property type="evidence" value="ECO:0007669"/>
    <property type="project" value="TreeGrafter"/>
</dbReference>
<name>A0A814K903_9BILA</name>
<feature type="domain" description="RAI1-like" evidence="3">
    <location>
        <begin position="510"/>
        <end position="709"/>
    </location>
</feature>
<feature type="domain" description="RAI1-like" evidence="3">
    <location>
        <begin position="865"/>
        <end position="1017"/>
    </location>
</feature>
<dbReference type="GO" id="GO:0110155">
    <property type="term" value="P:NAD-cap decapping"/>
    <property type="evidence" value="ECO:0007669"/>
    <property type="project" value="TreeGrafter"/>
</dbReference>
<accession>A0A814K903</accession>
<evidence type="ECO:0000313" key="4">
    <source>
        <dbReference type="EMBL" id="CAF1046193.1"/>
    </source>
</evidence>
<evidence type="ECO:0000313" key="5">
    <source>
        <dbReference type="EMBL" id="CAF4021094.1"/>
    </source>
</evidence>
<dbReference type="GO" id="GO:0000956">
    <property type="term" value="P:nuclear-transcribed mRNA catabolic process"/>
    <property type="evidence" value="ECO:0007669"/>
    <property type="project" value="TreeGrafter"/>
</dbReference>
<comment type="similarity">
    <text evidence="1">Belongs to the DXO/Dom3Z family.</text>
</comment>
<gene>
    <name evidence="5" type="ORF">OKA104_LOCUS30969</name>
    <name evidence="4" type="ORF">VCS650_LOCUS17145</name>
</gene>
<dbReference type="InterPro" id="IPR013961">
    <property type="entry name" value="RAI1"/>
</dbReference>
<dbReference type="GO" id="GO:0005829">
    <property type="term" value="C:cytosol"/>
    <property type="evidence" value="ECO:0007669"/>
    <property type="project" value="TreeGrafter"/>
</dbReference>
<comment type="caution">
    <text evidence="4">The sequence shown here is derived from an EMBL/GenBank/DDBJ whole genome shotgun (WGS) entry which is preliminary data.</text>
</comment>
<protein>
    <recommendedName>
        <fullName evidence="3">RAI1-like domain-containing protein</fullName>
    </recommendedName>
</protein>
<reference evidence="4" key="1">
    <citation type="submission" date="2021-02" db="EMBL/GenBank/DDBJ databases">
        <authorList>
            <person name="Nowell W R."/>
        </authorList>
    </citation>
    <scope>NUCLEOTIDE SEQUENCE</scope>
</reference>
<dbReference type="PANTHER" id="PTHR12395:SF9">
    <property type="entry name" value="DECAPPING AND EXORIBONUCLEASE PROTEIN"/>
    <property type="match status" value="1"/>
</dbReference>
<dbReference type="Proteomes" id="UP000663881">
    <property type="component" value="Unassembled WGS sequence"/>
</dbReference>
<evidence type="ECO:0000256" key="1">
    <source>
        <dbReference type="ARBA" id="ARBA00006562"/>
    </source>
</evidence>
<proteinExistence type="inferred from homology"/>
<dbReference type="Pfam" id="PF08652">
    <property type="entry name" value="RAI1"/>
    <property type="match status" value="2"/>
</dbReference>
<dbReference type="EMBL" id="CAJOAY010003422">
    <property type="protein sequence ID" value="CAF4021094.1"/>
    <property type="molecule type" value="Genomic_DNA"/>
</dbReference>
<dbReference type="Proteomes" id="UP000663891">
    <property type="component" value="Unassembled WGS sequence"/>
</dbReference>
<organism evidence="4 6">
    <name type="scientific">Adineta steineri</name>
    <dbReference type="NCBI Taxonomy" id="433720"/>
    <lineage>
        <taxon>Eukaryota</taxon>
        <taxon>Metazoa</taxon>
        <taxon>Spiralia</taxon>
        <taxon>Gnathifera</taxon>
        <taxon>Rotifera</taxon>
        <taxon>Eurotatoria</taxon>
        <taxon>Bdelloidea</taxon>
        <taxon>Adinetida</taxon>
        <taxon>Adinetidae</taxon>
        <taxon>Adineta</taxon>
    </lineage>
</organism>
<sequence length="1074" mass="126817">MQSEFHRKEKKLVPRFRRKNANNNLIDADDEEAQALIEKDLQSHFIWTSDTTDGLEKSHQFDNEQYEENNQQISIIDDFNQESVYDIDNNQQELWKNNIELNDQQIKWTHDQQQNKISLNIHSIQDKQQQWSLYDKNHKTIQFNLIDHDNQQYKHDLDNNNNDQKQTFIQGDEFLNKMKFAIQSDNEQLNIFPDNSEDLRLTTIDTNIPSKDSILSLPQPPIILHWIEGISQYTLSLPVEKISEEYSPLTQIKNQLDSNSLKALRWSLDLLKENLIVSYLLSLPNNLIEQLSIPDKFNLKLSIDEDNNKQQLFSIIDLSFKQTISYSSNDIKQQLLTIIDLIQIKQNFGYDEKNLLNQWSLHDFKILVQNLSPEEIIDYLYSPEDVQPISYQQILIDSDEISARAFRRSRCKHMSIKVDDKDQLDSLQGANLLFKGNEQIAIGEQYIQNDFDQQQIYRDLTNCEILLEDDLPQSYDITTSDCSPSNLGPCLFRLDYEREPPKTWSRLRREIGYISYDASLNQPTYYLDKSFKRYVHIPEKRDQCSYNVYRGYEEFKEQARLNPENYFRPHDGTDLRPLLHWYTQKQHLFSSTKPNMLKPPAFICRRLVLRTILANLYCDSEPWKLLVVRIKGQFHLALANKATRHVENMTEDEYSGYKFEELFTTKQPNSTRFQEEIPIKKPQEQFHNVHYWQFGEFNILYSNEIDGEITNDMIPKTETIDLTKQEDNVTNVTSTEEAESKTVEMDENLESTHSVPSDVVQDWWSAPVDLTGWNELTTLDENEMDKPIEDEWKVAQINENLELTISDENEMDQPIEDEWKVAQINENLQLITSDENETDKPIEGESKVTQINENETIEKKRRDENEIKAGYVEMKCTNKKIFYRDENKLQTLHWWAQMWLANTNTLMIGYKTSNIGNIDHLDLFTIQKLISKFLSRYDLNLKYCLSYLYSFLNLIQQTVNIDDPNTIHAFAYIPQPLEIDPLTGKPVDVDLPQCVPFRYTQIKRSNQRHANFIPEWYLRHIQRTIPIGGILQDTQLKTVDEETKKRIGHRGRSTCILKQQQQQKFQHKCKRKQK</sequence>
<feature type="region of interest" description="Disordered" evidence="2">
    <location>
        <begin position="728"/>
        <end position="754"/>
    </location>
</feature>
<evidence type="ECO:0000259" key="3">
    <source>
        <dbReference type="Pfam" id="PF08652"/>
    </source>
</evidence>
<dbReference type="InterPro" id="IPR039039">
    <property type="entry name" value="RAI1-like_fam"/>
</dbReference>
<dbReference type="OrthoDB" id="5853397at2759"/>
<dbReference type="EMBL" id="CAJNON010000156">
    <property type="protein sequence ID" value="CAF1046193.1"/>
    <property type="molecule type" value="Genomic_DNA"/>
</dbReference>
<dbReference type="AlphaFoldDB" id="A0A814K903"/>
<dbReference type="PANTHER" id="PTHR12395">
    <property type="entry name" value="DOM-3 RELATED"/>
    <property type="match status" value="1"/>
</dbReference>